<evidence type="ECO:0000313" key="16">
    <source>
        <dbReference type="Proteomes" id="UP001163687"/>
    </source>
</evidence>
<dbReference type="FunFam" id="3.40.50.150:FF:000257">
    <property type="entry name" value="16S rRNA methyltransferase"/>
    <property type="match status" value="1"/>
</dbReference>
<evidence type="ECO:0000256" key="9">
    <source>
        <dbReference type="ARBA" id="ARBA00022884"/>
    </source>
</evidence>
<evidence type="ECO:0000259" key="14">
    <source>
        <dbReference type="PROSITE" id="PS51686"/>
    </source>
</evidence>
<reference evidence="15" key="1">
    <citation type="submission" date="2022-03" db="EMBL/GenBank/DDBJ databases">
        <title>Complete genome sequence of Caldinitratiruptor microaerophilus.</title>
        <authorList>
            <person name="Mukaiyama R."/>
            <person name="Nishiyama T."/>
            <person name="Ueda K."/>
        </authorList>
    </citation>
    <scope>NUCLEOTIDE SEQUENCE</scope>
    <source>
        <strain evidence="15">JCM 16183</strain>
    </source>
</reference>
<dbReference type="InterPro" id="IPR029063">
    <property type="entry name" value="SAM-dependent_MTases_sf"/>
</dbReference>
<keyword evidence="4" id="KW-0963">Cytoplasm</keyword>
<dbReference type="InterPro" id="IPR054728">
    <property type="entry name" value="RsmB-like_ferredoxin"/>
</dbReference>
<evidence type="ECO:0000256" key="11">
    <source>
        <dbReference type="ARBA" id="ARBA00031088"/>
    </source>
</evidence>
<gene>
    <name evidence="15" type="ORF">caldi_17450</name>
</gene>
<dbReference type="GO" id="GO:0008649">
    <property type="term" value="F:rRNA methyltransferase activity"/>
    <property type="evidence" value="ECO:0007669"/>
    <property type="project" value="InterPro"/>
</dbReference>
<dbReference type="Gene3D" id="3.40.50.150">
    <property type="entry name" value="Vaccinia Virus protein VP39"/>
    <property type="match status" value="1"/>
</dbReference>
<evidence type="ECO:0000256" key="12">
    <source>
        <dbReference type="ARBA" id="ARBA00047283"/>
    </source>
</evidence>
<feature type="binding site" evidence="13">
    <location>
        <begin position="285"/>
        <end position="291"/>
    </location>
    <ligand>
        <name>S-adenosyl-L-methionine</name>
        <dbReference type="ChEBI" id="CHEBI:59789"/>
    </ligand>
</feature>
<name>A0AA35CNP1_9FIRM</name>
<dbReference type="GO" id="GO:0006355">
    <property type="term" value="P:regulation of DNA-templated transcription"/>
    <property type="evidence" value="ECO:0007669"/>
    <property type="project" value="InterPro"/>
</dbReference>
<evidence type="ECO:0000256" key="13">
    <source>
        <dbReference type="PROSITE-ProRule" id="PRU01023"/>
    </source>
</evidence>
<evidence type="ECO:0000256" key="4">
    <source>
        <dbReference type="ARBA" id="ARBA00022490"/>
    </source>
</evidence>
<comment type="catalytic activity">
    <reaction evidence="12">
        <text>cytidine(967) in 16S rRNA + S-adenosyl-L-methionine = 5-methylcytidine(967) in 16S rRNA + S-adenosyl-L-homocysteine + H(+)</text>
        <dbReference type="Rhea" id="RHEA:42748"/>
        <dbReference type="Rhea" id="RHEA-COMP:10219"/>
        <dbReference type="Rhea" id="RHEA-COMP:10220"/>
        <dbReference type="ChEBI" id="CHEBI:15378"/>
        <dbReference type="ChEBI" id="CHEBI:57856"/>
        <dbReference type="ChEBI" id="CHEBI:59789"/>
        <dbReference type="ChEBI" id="CHEBI:74483"/>
        <dbReference type="ChEBI" id="CHEBI:82748"/>
        <dbReference type="EC" id="2.1.1.176"/>
    </reaction>
</comment>
<dbReference type="PANTHER" id="PTHR22807">
    <property type="entry name" value="NOP2 YEAST -RELATED NOL1/NOP2/FMU SUN DOMAIN-CONTAINING"/>
    <property type="match status" value="1"/>
</dbReference>
<dbReference type="Pfam" id="PF01189">
    <property type="entry name" value="Methyltr_RsmB-F"/>
    <property type="match status" value="1"/>
</dbReference>
<dbReference type="KEGG" id="cmic:caldi_17450"/>
<dbReference type="PANTHER" id="PTHR22807:SF53">
    <property type="entry name" value="RIBOSOMAL RNA SMALL SUBUNIT METHYLTRANSFERASE B-RELATED"/>
    <property type="match status" value="1"/>
</dbReference>
<evidence type="ECO:0000256" key="1">
    <source>
        <dbReference type="ARBA" id="ARBA00002724"/>
    </source>
</evidence>
<dbReference type="SUPFAM" id="SSF53335">
    <property type="entry name" value="S-adenosyl-L-methionine-dependent methyltransferases"/>
    <property type="match status" value="1"/>
</dbReference>
<dbReference type="InterPro" id="IPR049560">
    <property type="entry name" value="MeTrfase_RsmB-F_NOP2_cat"/>
</dbReference>
<feature type="active site" description="Nucleophile" evidence="13">
    <location>
        <position position="407"/>
    </location>
</feature>
<feature type="binding site" evidence="13">
    <location>
        <position position="309"/>
    </location>
    <ligand>
        <name>S-adenosyl-L-methionine</name>
        <dbReference type="ChEBI" id="CHEBI:59789"/>
    </ligand>
</feature>
<dbReference type="AlphaFoldDB" id="A0AA35CNP1"/>
<protein>
    <recommendedName>
        <fullName evidence="3">16S rRNA (cytosine(967)-C(5))-methyltransferase</fullName>
        <ecNumber evidence="3">2.1.1.176</ecNumber>
    </recommendedName>
    <alternativeName>
        <fullName evidence="10">16S rRNA m5C967 methyltransferase</fullName>
    </alternativeName>
    <alternativeName>
        <fullName evidence="11">rRNA (cytosine-C(5)-)-methyltransferase RsmB</fullName>
    </alternativeName>
</protein>
<dbReference type="GO" id="GO:0005737">
    <property type="term" value="C:cytoplasm"/>
    <property type="evidence" value="ECO:0007669"/>
    <property type="project" value="UniProtKB-SubCell"/>
</dbReference>
<evidence type="ECO:0000256" key="3">
    <source>
        <dbReference type="ARBA" id="ARBA00012140"/>
    </source>
</evidence>
<keyword evidence="5" id="KW-0698">rRNA processing</keyword>
<evidence type="ECO:0000256" key="10">
    <source>
        <dbReference type="ARBA" id="ARBA00030399"/>
    </source>
</evidence>
<feature type="binding site" evidence="13">
    <location>
        <position position="336"/>
    </location>
    <ligand>
        <name>S-adenosyl-L-methionine</name>
        <dbReference type="ChEBI" id="CHEBI:59789"/>
    </ligand>
</feature>
<dbReference type="EC" id="2.1.1.176" evidence="3"/>
<evidence type="ECO:0000256" key="5">
    <source>
        <dbReference type="ARBA" id="ARBA00022552"/>
    </source>
</evidence>
<keyword evidence="16" id="KW-1185">Reference proteome</keyword>
<evidence type="ECO:0000256" key="7">
    <source>
        <dbReference type="ARBA" id="ARBA00022679"/>
    </source>
</evidence>
<dbReference type="InterPro" id="IPR001678">
    <property type="entry name" value="MeTrfase_RsmB-F_NOP2_dom"/>
</dbReference>
<evidence type="ECO:0000256" key="8">
    <source>
        <dbReference type="ARBA" id="ARBA00022691"/>
    </source>
</evidence>
<dbReference type="PRINTS" id="PR02008">
    <property type="entry name" value="RCMTFAMILY"/>
</dbReference>
<dbReference type="InterPro" id="IPR035926">
    <property type="entry name" value="NusB-like_sf"/>
</dbReference>
<sequence>MWRGHTLFLGRGRGVRALAGTAGAAREAALEVLRRVDAGGAYASLALGEVLRRRALDPRDRALATELAYGVIRRRQTLDWYLEQVSTRPLAHMTPQVRNILRMAVYEYLYLDRIPEWATTHAAVELARRHGHEGVARFVSGVLRGLLRRLPELRLPDAAADPVQHLALLTSQPRWLVERWLARYGFDEAQALLEALGQTPPLTVRVNRLRTDRDALRQRLAREGVEAHPTRWSPDGLVLSGVASTGSLKELASFREGLFSVQDESSMLVAPVVDPRPGDLVLDVAAAPGGKAAHLAERMGDRGRVLAIDLHPQRLELVEENARRLGLRSIETVCADARSVGRLFAGRADAVLCDLPCSGLGTLHRRPDARWRKQEADIPALATLQDEILESAWGALRPGGVLVYSTCTITPEENEERVEALVRRHPDLVPEDLTPYLPAGLAGEPGVREGRIQLLPHRHGTDGFFIARLRRRSG</sequence>
<dbReference type="Pfam" id="PF01029">
    <property type="entry name" value="NusB"/>
    <property type="match status" value="1"/>
</dbReference>
<accession>A0AA35CNP1</accession>
<organism evidence="15 16">
    <name type="scientific">Caldinitratiruptor microaerophilus</name>
    <dbReference type="NCBI Taxonomy" id="671077"/>
    <lineage>
        <taxon>Bacteria</taxon>
        <taxon>Bacillati</taxon>
        <taxon>Bacillota</taxon>
        <taxon>Clostridia</taxon>
        <taxon>Eubacteriales</taxon>
        <taxon>Symbiobacteriaceae</taxon>
        <taxon>Caldinitratiruptor</taxon>
    </lineage>
</organism>
<dbReference type="InterPro" id="IPR006027">
    <property type="entry name" value="NusB_RsmB_TIM44"/>
</dbReference>
<keyword evidence="6 13" id="KW-0489">Methyltransferase</keyword>
<dbReference type="InterPro" id="IPR004573">
    <property type="entry name" value="rRNA_ssu_MeTfrase_B"/>
</dbReference>
<dbReference type="NCBIfam" id="NF011494">
    <property type="entry name" value="PRK14902.1"/>
    <property type="match status" value="1"/>
</dbReference>
<dbReference type="SUPFAM" id="SSF48013">
    <property type="entry name" value="NusB-like"/>
    <property type="match status" value="1"/>
</dbReference>
<keyword evidence="9 13" id="KW-0694">RNA-binding</keyword>
<evidence type="ECO:0000256" key="2">
    <source>
        <dbReference type="ARBA" id="ARBA00004496"/>
    </source>
</evidence>
<proteinExistence type="inferred from homology"/>
<dbReference type="Pfam" id="PF22458">
    <property type="entry name" value="RsmF-B_ferredox"/>
    <property type="match status" value="1"/>
</dbReference>
<feature type="binding site" evidence="13">
    <location>
        <position position="354"/>
    </location>
    <ligand>
        <name>S-adenosyl-L-methionine</name>
        <dbReference type="ChEBI" id="CHEBI:59789"/>
    </ligand>
</feature>
<dbReference type="InterPro" id="IPR023267">
    <property type="entry name" value="RCMT"/>
</dbReference>
<dbReference type="GO" id="GO:0003723">
    <property type="term" value="F:RNA binding"/>
    <property type="evidence" value="ECO:0007669"/>
    <property type="project" value="UniProtKB-UniRule"/>
</dbReference>
<keyword evidence="7 13" id="KW-0808">Transferase</keyword>
<feature type="domain" description="SAM-dependent MTase RsmB/NOP-type" evidence="14">
    <location>
        <begin position="192"/>
        <end position="472"/>
    </location>
</feature>
<dbReference type="Proteomes" id="UP001163687">
    <property type="component" value="Chromosome"/>
</dbReference>
<dbReference type="Gene3D" id="3.30.70.1170">
    <property type="entry name" value="Sun protein, domain 3"/>
    <property type="match status" value="1"/>
</dbReference>
<comment type="similarity">
    <text evidence="13">Belongs to the class I-like SAM-binding methyltransferase superfamily. RsmB/NOP family.</text>
</comment>
<dbReference type="EMBL" id="AP025628">
    <property type="protein sequence ID" value="BDG60655.1"/>
    <property type="molecule type" value="Genomic_DNA"/>
</dbReference>
<evidence type="ECO:0000313" key="15">
    <source>
        <dbReference type="EMBL" id="BDG60655.1"/>
    </source>
</evidence>
<comment type="subcellular location">
    <subcellularLocation>
        <location evidence="2">Cytoplasm</location>
    </subcellularLocation>
</comment>
<dbReference type="Gene3D" id="1.10.940.10">
    <property type="entry name" value="NusB-like"/>
    <property type="match status" value="1"/>
</dbReference>
<keyword evidence="8 13" id="KW-0949">S-adenosyl-L-methionine</keyword>
<evidence type="ECO:0000256" key="6">
    <source>
        <dbReference type="ARBA" id="ARBA00022603"/>
    </source>
</evidence>
<comment type="function">
    <text evidence="1">Specifically methylates the cytosine at position 967 (m5C967) of 16S rRNA.</text>
</comment>
<dbReference type="PROSITE" id="PS51686">
    <property type="entry name" value="SAM_MT_RSMB_NOP"/>
    <property type="match status" value="1"/>
</dbReference>
<dbReference type="NCBIfam" id="TIGR00563">
    <property type="entry name" value="rsmB"/>
    <property type="match status" value="1"/>
</dbReference>
<dbReference type="CDD" id="cd02440">
    <property type="entry name" value="AdoMet_MTases"/>
    <property type="match status" value="1"/>
</dbReference>